<sequence length="281" mass="31411">MSAIAINEREFARFQRFILDIAGITMSDAKKALVSGRLAKRLHHFGLDSYDAYFELLADGRHPEEAQVAVDLLTTNETYFFREARHFDLLREAATAHGSAGTTPFRVWSAACSSGEEPYSIAMVLADVLGNAPWEVVASDISTRVLQRARVAHYPMERASHVPPGYLKRFCLKGIGEQQGTLLVDRALRQRVQFRQVNLNTQLPNELGMFDVVFLRNVMIYFNAETKRQVVARVTSRLKPGGQFFIGHSESLQDISNAVQPVVPSVYRKAAAGQARDRQAA</sequence>
<evidence type="ECO:0000256" key="5">
    <source>
        <dbReference type="PIRNR" id="PIRNR000410"/>
    </source>
</evidence>
<dbReference type="Gene3D" id="1.10.155.10">
    <property type="entry name" value="Chemotaxis receptor methyltransferase CheR, N-terminal domain"/>
    <property type="match status" value="1"/>
</dbReference>
<dbReference type="RefSeq" id="WP_131144390.1">
    <property type="nucleotide sequence ID" value="NZ_BMWV01000009.1"/>
</dbReference>
<comment type="catalytic activity">
    <reaction evidence="1 5">
        <text>L-glutamyl-[protein] + S-adenosyl-L-methionine = [protein]-L-glutamate 5-O-methyl ester + S-adenosyl-L-homocysteine</text>
        <dbReference type="Rhea" id="RHEA:24452"/>
        <dbReference type="Rhea" id="RHEA-COMP:10208"/>
        <dbReference type="Rhea" id="RHEA-COMP:10311"/>
        <dbReference type="ChEBI" id="CHEBI:29973"/>
        <dbReference type="ChEBI" id="CHEBI:57856"/>
        <dbReference type="ChEBI" id="CHEBI:59789"/>
        <dbReference type="ChEBI" id="CHEBI:82795"/>
        <dbReference type="EC" id="2.1.1.80"/>
    </reaction>
</comment>
<dbReference type="EMBL" id="BMWV01000009">
    <property type="protein sequence ID" value="GGY52427.1"/>
    <property type="molecule type" value="Genomic_DNA"/>
</dbReference>
<dbReference type="PRINTS" id="PR00996">
    <property type="entry name" value="CHERMTFRASE"/>
</dbReference>
<dbReference type="PROSITE" id="PS50123">
    <property type="entry name" value="CHER"/>
    <property type="match status" value="1"/>
</dbReference>
<feature type="binding site" evidence="6">
    <location>
        <position position="82"/>
    </location>
    <ligand>
        <name>S-adenosyl-L-methionine</name>
        <dbReference type="ChEBI" id="CHEBI:59789"/>
    </ligand>
</feature>
<reference evidence="8" key="3">
    <citation type="submission" date="2022-12" db="EMBL/GenBank/DDBJ databases">
        <authorList>
            <person name="Sun Q."/>
            <person name="Kim S."/>
        </authorList>
    </citation>
    <scope>NUCLEOTIDE SEQUENCE</scope>
    <source>
        <strain evidence="8">KCTC 12343</strain>
    </source>
</reference>
<comment type="function">
    <text evidence="5">Methylation of the membrane-bound methyl-accepting chemotaxis proteins (MCP) to form gamma-glutamyl methyl ester residues in MCP.</text>
</comment>
<dbReference type="Proteomes" id="UP000292307">
    <property type="component" value="Chromosome"/>
</dbReference>
<name>A0A411WUD5_9BURK</name>
<feature type="binding site" evidence="6">
    <location>
        <position position="140"/>
    </location>
    <ligand>
        <name>S-adenosyl-L-methionine</name>
        <dbReference type="ChEBI" id="CHEBI:59789"/>
    </ligand>
</feature>
<evidence type="ECO:0000256" key="1">
    <source>
        <dbReference type="ARBA" id="ARBA00001541"/>
    </source>
</evidence>
<keyword evidence="4 5" id="KW-0949">S-adenosyl-L-methionine</keyword>
<feature type="binding site" evidence="6">
    <location>
        <position position="76"/>
    </location>
    <ligand>
        <name>S-adenosyl-L-methionine</name>
        <dbReference type="ChEBI" id="CHEBI:59789"/>
    </ligand>
</feature>
<proteinExistence type="predicted"/>
<keyword evidence="10" id="KW-1185">Reference proteome</keyword>
<dbReference type="InterPro" id="IPR050903">
    <property type="entry name" value="Bact_Chemotaxis_MeTrfase"/>
</dbReference>
<evidence type="ECO:0000256" key="3">
    <source>
        <dbReference type="ARBA" id="ARBA00022679"/>
    </source>
</evidence>
<dbReference type="OrthoDB" id="9816309at2"/>
<feature type="binding site" evidence="6">
    <location>
        <begin position="198"/>
        <end position="199"/>
    </location>
    <ligand>
        <name>S-adenosyl-L-methionine</name>
        <dbReference type="ChEBI" id="CHEBI:59789"/>
    </ligand>
</feature>
<dbReference type="SMART" id="SM00138">
    <property type="entry name" value="MeTrc"/>
    <property type="match status" value="1"/>
</dbReference>
<feature type="binding site" evidence="6">
    <location>
        <position position="117"/>
    </location>
    <ligand>
        <name>S-adenosyl-L-methionine</name>
        <dbReference type="ChEBI" id="CHEBI:59789"/>
    </ligand>
</feature>
<dbReference type="InterPro" id="IPR036804">
    <property type="entry name" value="CheR_N_sf"/>
</dbReference>
<evidence type="ECO:0000313" key="8">
    <source>
        <dbReference type="EMBL" id="GGY52427.1"/>
    </source>
</evidence>
<dbReference type="Pfam" id="PF01739">
    <property type="entry name" value="CheR"/>
    <property type="match status" value="1"/>
</dbReference>
<dbReference type="Pfam" id="PF03705">
    <property type="entry name" value="CheR_N"/>
    <property type="match status" value="1"/>
</dbReference>
<evidence type="ECO:0000256" key="2">
    <source>
        <dbReference type="ARBA" id="ARBA00022603"/>
    </source>
</evidence>
<keyword evidence="3 5" id="KW-0808">Transferase</keyword>
<dbReference type="InterPro" id="IPR000780">
    <property type="entry name" value="CheR_MeTrfase"/>
</dbReference>
<accession>A0A411WUD5</accession>
<dbReference type="InterPro" id="IPR029063">
    <property type="entry name" value="SAM-dependent_MTases_sf"/>
</dbReference>
<organism evidence="8 11">
    <name type="scientific">Pseudoduganella albidiflava</name>
    <dbReference type="NCBI Taxonomy" id="321983"/>
    <lineage>
        <taxon>Bacteria</taxon>
        <taxon>Pseudomonadati</taxon>
        <taxon>Pseudomonadota</taxon>
        <taxon>Betaproteobacteria</taxon>
        <taxon>Burkholderiales</taxon>
        <taxon>Oxalobacteraceae</taxon>
        <taxon>Telluria group</taxon>
        <taxon>Pseudoduganella</taxon>
    </lineage>
</organism>
<dbReference type="PANTHER" id="PTHR24422">
    <property type="entry name" value="CHEMOTAXIS PROTEIN METHYLTRANSFERASE"/>
    <property type="match status" value="1"/>
</dbReference>
<dbReference type="Proteomes" id="UP000628442">
    <property type="component" value="Unassembled WGS sequence"/>
</dbReference>
<reference evidence="8" key="1">
    <citation type="journal article" date="2014" name="Int. J. Syst. Evol. Microbiol.">
        <title>Complete genome sequence of Corynebacterium casei LMG S-19264T (=DSM 44701T), isolated from a smear-ripened cheese.</title>
        <authorList>
            <consortium name="US DOE Joint Genome Institute (JGI-PGF)"/>
            <person name="Walter F."/>
            <person name="Albersmeier A."/>
            <person name="Kalinowski J."/>
            <person name="Ruckert C."/>
        </authorList>
    </citation>
    <scope>NUCLEOTIDE SEQUENCE</scope>
    <source>
        <strain evidence="8">KCTC 12343</strain>
    </source>
</reference>
<evidence type="ECO:0000313" key="9">
    <source>
        <dbReference type="EMBL" id="QBI00249.1"/>
    </source>
</evidence>
<dbReference type="EMBL" id="CP036401">
    <property type="protein sequence ID" value="QBI00249.1"/>
    <property type="molecule type" value="Genomic_DNA"/>
</dbReference>
<feature type="binding site" evidence="6">
    <location>
        <begin position="216"/>
        <end position="217"/>
    </location>
    <ligand>
        <name>S-adenosyl-L-methionine</name>
        <dbReference type="ChEBI" id="CHEBI:59789"/>
    </ligand>
</feature>
<feature type="domain" description="CheR-type methyltransferase" evidence="7">
    <location>
        <begin position="1"/>
        <end position="272"/>
    </location>
</feature>
<dbReference type="GO" id="GO:0032259">
    <property type="term" value="P:methylation"/>
    <property type="evidence" value="ECO:0007669"/>
    <property type="project" value="UniProtKB-KW"/>
</dbReference>
<gene>
    <name evidence="8" type="primary">cheR-1</name>
    <name evidence="9" type="ORF">EYF70_04815</name>
    <name evidence="8" type="ORF">GCM10007387_38310</name>
</gene>
<evidence type="ECO:0000259" key="7">
    <source>
        <dbReference type="PROSITE" id="PS50123"/>
    </source>
</evidence>
<keyword evidence="2 5" id="KW-0489">Methyltransferase</keyword>
<dbReference type="InterPro" id="IPR026024">
    <property type="entry name" value="Chemotaxis_MeTrfase_CheR"/>
</dbReference>
<dbReference type="PANTHER" id="PTHR24422:SF26">
    <property type="entry name" value="CHEMOTAXIS PROTEIN METHYLTRANSFERASE"/>
    <property type="match status" value="1"/>
</dbReference>
<dbReference type="CDD" id="cd02440">
    <property type="entry name" value="AdoMet_MTases"/>
    <property type="match status" value="1"/>
</dbReference>
<dbReference type="PIRSF" id="PIRSF000410">
    <property type="entry name" value="CheR"/>
    <property type="match status" value="1"/>
</dbReference>
<dbReference type="InterPro" id="IPR022642">
    <property type="entry name" value="CheR_C"/>
</dbReference>
<dbReference type="AlphaFoldDB" id="A0A411WUD5"/>
<evidence type="ECO:0000313" key="10">
    <source>
        <dbReference type="Proteomes" id="UP000292307"/>
    </source>
</evidence>
<evidence type="ECO:0000256" key="4">
    <source>
        <dbReference type="ARBA" id="ARBA00022691"/>
    </source>
</evidence>
<evidence type="ECO:0000256" key="6">
    <source>
        <dbReference type="PIRSR" id="PIRSR000410-1"/>
    </source>
</evidence>
<dbReference type="SUPFAM" id="SSF47757">
    <property type="entry name" value="Chemotaxis receptor methyltransferase CheR, N-terminal domain"/>
    <property type="match status" value="1"/>
</dbReference>
<dbReference type="SUPFAM" id="SSF53335">
    <property type="entry name" value="S-adenosyl-L-methionine-dependent methyltransferases"/>
    <property type="match status" value="1"/>
</dbReference>
<dbReference type="EC" id="2.1.1.80" evidence="5"/>
<protein>
    <recommendedName>
        <fullName evidence="5">Chemotaxis protein methyltransferase</fullName>
        <ecNumber evidence="5">2.1.1.80</ecNumber>
    </recommendedName>
</protein>
<dbReference type="GO" id="GO:0008983">
    <property type="term" value="F:protein-glutamate O-methyltransferase activity"/>
    <property type="evidence" value="ECO:0007669"/>
    <property type="project" value="UniProtKB-EC"/>
</dbReference>
<feature type="binding site" evidence="6">
    <location>
        <position position="78"/>
    </location>
    <ligand>
        <name>S-adenosyl-L-methionine</name>
        <dbReference type="ChEBI" id="CHEBI:59789"/>
    </ligand>
</feature>
<dbReference type="InterPro" id="IPR022641">
    <property type="entry name" value="CheR_N"/>
</dbReference>
<dbReference type="Gene3D" id="3.40.50.150">
    <property type="entry name" value="Vaccinia Virus protein VP39"/>
    <property type="match status" value="1"/>
</dbReference>
<reference evidence="9 10" key="2">
    <citation type="submission" date="2019-02" db="EMBL/GenBank/DDBJ databases">
        <title>Draft Genome Sequences of Six Type Strains of the Genus Massilia.</title>
        <authorList>
            <person name="Miess H."/>
            <person name="Frediansyhah A."/>
            <person name="Gross H."/>
        </authorList>
    </citation>
    <scope>NUCLEOTIDE SEQUENCE [LARGE SCALE GENOMIC DNA]</scope>
    <source>
        <strain evidence="9 10">DSM 17472</strain>
    </source>
</reference>
<evidence type="ECO:0000313" key="11">
    <source>
        <dbReference type="Proteomes" id="UP000628442"/>
    </source>
</evidence>